<dbReference type="GO" id="GO:0006298">
    <property type="term" value="P:mismatch repair"/>
    <property type="evidence" value="ECO:0007669"/>
    <property type="project" value="TreeGrafter"/>
</dbReference>
<dbReference type="Pfam" id="PF02086">
    <property type="entry name" value="MethyltransfD12"/>
    <property type="match status" value="1"/>
</dbReference>
<dbReference type="EMBL" id="VSSQ01001432">
    <property type="protein sequence ID" value="MPM08275.1"/>
    <property type="molecule type" value="Genomic_DNA"/>
</dbReference>
<keyword evidence="3 7" id="KW-0489">Methyltransferase</keyword>
<dbReference type="GO" id="GO:1904047">
    <property type="term" value="F:S-adenosyl-L-methionine binding"/>
    <property type="evidence" value="ECO:0007669"/>
    <property type="project" value="TreeGrafter"/>
</dbReference>
<reference evidence="7" key="1">
    <citation type="submission" date="2019-08" db="EMBL/GenBank/DDBJ databases">
        <authorList>
            <person name="Kucharzyk K."/>
            <person name="Murdoch R.W."/>
            <person name="Higgins S."/>
            <person name="Loffler F."/>
        </authorList>
    </citation>
    <scope>NUCLEOTIDE SEQUENCE</scope>
</reference>
<dbReference type="PIRSF" id="PIRSF000398">
    <property type="entry name" value="M_m6A_EcoRV"/>
    <property type="match status" value="1"/>
</dbReference>
<organism evidence="7">
    <name type="scientific">bioreactor metagenome</name>
    <dbReference type="NCBI Taxonomy" id="1076179"/>
    <lineage>
        <taxon>unclassified sequences</taxon>
        <taxon>metagenomes</taxon>
        <taxon>ecological metagenomes</taxon>
    </lineage>
</organism>
<comment type="caution">
    <text evidence="7">The sequence shown here is derived from an EMBL/GenBank/DDBJ whole genome shotgun (WGS) entry which is preliminary data.</text>
</comment>
<proteinExistence type="inferred from homology"/>
<dbReference type="Gene3D" id="1.10.1020.10">
    <property type="entry name" value="Adenine-specific Methyltransferase, Domain 2"/>
    <property type="match status" value="1"/>
</dbReference>
<evidence type="ECO:0000256" key="3">
    <source>
        <dbReference type="ARBA" id="ARBA00022603"/>
    </source>
</evidence>
<dbReference type="GO" id="GO:0009307">
    <property type="term" value="P:DNA restriction-modification system"/>
    <property type="evidence" value="ECO:0007669"/>
    <property type="project" value="InterPro"/>
</dbReference>
<dbReference type="EC" id="2.1.1.72" evidence="2"/>
<comment type="similarity">
    <text evidence="1">Belongs to the N(4)/N(6)-methyltransferase family.</text>
</comment>
<dbReference type="InterPro" id="IPR012263">
    <property type="entry name" value="M_m6A_EcoRV"/>
</dbReference>
<dbReference type="GO" id="GO:0043565">
    <property type="term" value="F:sequence-specific DNA binding"/>
    <property type="evidence" value="ECO:0007669"/>
    <property type="project" value="TreeGrafter"/>
</dbReference>
<dbReference type="InterPro" id="IPR023095">
    <property type="entry name" value="Ade_MeTrfase_dom_2"/>
</dbReference>
<evidence type="ECO:0000256" key="5">
    <source>
        <dbReference type="ARBA" id="ARBA00022691"/>
    </source>
</evidence>
<accession>A0A644WWH1</accession>
<dbReference type="InterPro" id="IPR029063">
    <property type="entry name" value="SAM-dependent_MTases_sf"/>
</dbReference>
<evidence type="ECO:0000256" key="1">
    <source>
        <dbReference type="ARBA" id="ARBA00006594"/>
    </source>
</evidence>
<dbReference type="PANTHER" id="PTHR30481:SF4">
    <property type="entry name" value="SITE-SPECIFIC DNA-METHYLTRANSFERASE (ADENINE-SPECIFIC)"/>
    <property type="match status" value="1"/>
</dbReference>
<evidence type="ECO:0000256" key="6">
    <source>
        <dbReference type="ARBA" id="ARBA00047942"/>
    </source>
</evidence>
<dbReference type="AlphaFoldDB" id="A0A644WWH1"/>
<dbReference type="InterPro" id="IPR012327">
    <property type="entry name" value="MeTrfase_D12"/>
</dbReference>
<evidence type="ECO:0000313" key="7">
    <source>
        <dbReference type="EMBL" id="MPM08275.1"/>
    </source>
</evidence>
<dbReference type="PANTHER" id="PTHR30481">
    <property type="entry name" value="DNA ADENINE METHYLASE"/>
    <property type="match status" value="1"/>
</dbReference>
<evidence type="ECO:0000256" key="4">
    <source>
        <dbReference type="ARBA" id="ARBA00022679"/>
    </source>
</evidence>
<protein>
    <recommendedName>
        <fullName evidence="2">site-specific DNA-methyltransferase (adenine-specific)</fullName>
        <ecNumber evidence="2">2.1.1.72</ecNumber>
    </recommendedName>
</protein>
<gene>
    <name evidence="7" type="primary">dpnM_10</name>
    <name evidence="7" type="ORF">SDC9_54587</name>
</gene>
<dbReference type="GO" id="GO:0032259">
    <property type="term" value="P:methylation"/>
    <property type="evidence" value="ECO:0007669"/>
    <property type="project" value="UniProtKB-KW"/>
</dbReference>
<dbReference type="Gene3D" id="3.40.50.150">
    <property type="entry name" value="Vaccinia Virus protein VP39"/>
    <property type="match status" value="1"/>
</dbReference>
<dbReference type="SUPFAM" id="SSF53335">
    <property type="entry name" value="S-adenosyl-L-methionine-dependent methyltransferases"/>
    <property type="match status" value="1"/>
</dbReference>
<dbReference type="GO" id="GO:0009007">
    <property type="term" value="F:site-specific DNA-methyltransferase (adenine-specific) activity"/>
    <property type="evidence" value="ECO:0007669"/>
    <property type="project" value="UniProtKB-EC"/>
</dbReference>
<evidence type="ECO:0000256" key="2">
    <source>
        <dbReference type="ARBA" id="ARBA00011900"/>
    </source>
</evidence>
<dbReference type="PRINTS" id="PR00505">
    <property type="entry name" value="D12N6MTFRASE"/>
</dbReference>
<comment type="catalytic activity">
    <reaction evidence="6">
        <text>a 2'-deoxyadenosine in DNA + S-adenosyl-L-methionine = an N(6)-methyl-2'-deoxyadenosine in DNA + S-adenosyl-L-homocysteine + H(+)</text>
        <dbReference type="Rhea" id="RHEA:15197"/>
        <dbReference type="Rhea" id="RHEA-COMP:12418"/>
        <dbReference type="Rhea" id="RHEA-COMP:12419"/>
        <dbReference type="ChEBI" id="CHEBI:15378"/>
        <dbReference type="ChEBI" id="CHEBI:57856"/>
        <dbReference type="ChEBI" id="CHEBI:59789"/>
        <dbReference type="ChEBI" id="CHEBI:90615"/>
        <dbReference type="ChEBI" id="CHEBI:90616"/>
        <dbReference type="EC" id="2.1.1.72"/>
    </reaction>
</comment>
<name>A0A644WWH1_9ZZZZ</name>
<sequence>MNSFIGWIGGKRQLRKEILHRFPKDIGRYIEVFGGAGWVLFGKEQMPGQMEVFNDLNGDLINLYRCVKYHADAVRRELDGILDSRELFFDCLAQLSMRGLTDIQRAARYLYLIKFSFGSDQRTFATAPKSIANTMDMLPKVKERLKHVVIERRDFEPLVRTYDRTDALFYLDPPYVGTEKYYSVGFDTMDHARLASMLHGIKGRFILSYNDDNNIRDLYPWCRIESVSRSNTLSGSKSNATPFREIIICNF</sequence>
<keyword evidence="5" id="KW-0949">S-adenosyl-L-methionine</keyword>
<keyword evidence="4 7" id="KW-0808">Transferase</keyword>